<reference evidence="1 2" key="1">
    <citation type="journal article" date="2018" name="Sci. Rep.">
        <title>Genomic signatures of local adaptation to the degree of environmental predictability in rotifers.</title>
        <authorList>
            <person name="Franch-Gras L."/>
            <person name="Hahn C."/>
            <person name="Garcia-Roger E.M."/>
            <person name="Carmona M.J."/>
            <person name="Serra M."/>
            <person name="Gomez A."/>
        </authorList>
    </citation>
    <scope>NUCLEOTIDE SEQUENCE [LARGE SCALE GENOMIC DNA]</scope>
    <source>
        <strain evidence="1">HYR1</strain>
    </source>
</reference>
<dbReference type="AlphaFoldDB" id="A0A3M7QFV8"/>
<accession>A0A3M7QFV8</accession>
<dbReference type="Proteomes" id="UP000276133">
    <property type="component" value="Unassembled WGS sequence"/>
</dbReference>
<comment type="caution">
    <text evidence="1">The sequence shown here is derived from an EMBL/GenBank/DDBJ whole genome shotgun (WGS) entry which is preliminary data.</text>
</comment>
<sequence>MKESIPKMREQFEPSTSQGNRKLCLHWKTRSSDNRLLFKKKSNETVNAGIVGTLEMNNKPVGFLLNTGMVSKIVPKRIWDHCKTTDAALEPLDETLETCSGGPVKAIGKGKCSVKLISFESEVEIILVDELTCYKTMIEKSVNS</sequence>
<proteinExistence type="predicted"/>
<name>A0A3M7QFV8_BRAPC</name>
<evidence type="ECO:0000313" key="2">
    <source>
        <dbReference type="Proteomes" id="UP000276133"/>
    </source>
</evidence>
<evidence type="ECO:0000313" key="1">
    <source>
        <dbReference type="EMBL" id="RNA09931.1"/>
    </source>
</evidence>
<protein>
    <submittedName>
        <fullName evidence="1">Uncharacterized protein</fullName>
    </submittedName>
</protein>
<gene>
    <name evidence="1" type="ORF">BpHYR1_052651</name>
</gene>
<organism evidence="1 2">
    <name type="scientific">Brachionus plicatilis</name>
    <name type="common">Marine rotifer</name>
    <name type="synonym">Brachionus muelleri</name>
    <dbReference type="NCBI Taxonomy" id="10195"/>
    <lineage>
        <taxon>Eukaryota</taxon>
        <taxon>Metazoa</taxon>
        <taxon>Spiralia</taxon>
        <taxon>Gnathifera</taxon>
        <taxon>Rotifera</taxon>
        <taxon>Eurotatoria</taxon>
        <taxon>Monogononta</taxon>
        <taxon>Pseudotrocha</taxon>
        <taxon>Ploima</taxon>
        <taxon>Brachionidae</taxon>
        <taxon>Brachionus</taxon>
    </lineage>
</organism>
<dbReference type="EMBL" id="REGN01006333">
    <property type="protein sequence ID" value="RNA09931.1"/>
    <property type="molecule type" value="Genomic_DNA"/>
</dbReference>
<dbReference type="OrthoDB" id="10165722at2759"/>
<keyword evidence="2" id="KW-1185">Reference proteome</keyword>